<dbReference type="Proteomes" id="UP000030671">
    <property type="component" value="Unassembled WGS sequence"/>
</dbReference>
<dbReference type="GeneID" id="20673895"/>
<feature type="compositionally biased region" description="Polar residues" evidence="1">
    <location>
        <begin position="156"/>
        <end position="166"/>
    </location>
</feature>
<dbReference type="AlphaFoldDB" id="W4JM27"/>
<proteinExistence type="predicted"/>
<feature type="compositionally biased region" description="Polar residues" evidence="1">
    <location>
        <begin position="215"/>
        <end position="224"/>
    </location>
</feature>
<feature type="region of interest" description="Disordered" evidence="1">
    <location>
        <begin position="98"/>
        <end position="184"/>
    </location>
</feature>
<dbReference type="STRING" id="747525.W4JM27"/>
<gene>
    <name evidence="2" type="ORF">HETIRDRAFT_423289</name>
</gene>
<protein>
    <submittedName>
        <fullName evidence="2">Uncharacterized protein</fullName>
    </submittedName>
</protein>
<dbReference type="EMBL" id="KI925467">
    <property type="protein sequence ID" value="ETW74607.1"/>
    <property type="molecule type" value="Genomic_DNA"/>
</dbReference>
<dbReference type="InParanoid" id="W4JM27"/>
<evidence type="ECO:0000313" key="2">
    <source>
        <dbReference type="EMBL" id="ETW74607.1"/>
    </source>
</evidence>
<dbReference type="RefSeq" id="XP_009553109.1">
    <property type="nucleotide sequence ID" value="XM_009554814.1"/>
</dbReference>
<feature type="region of interest" description="Disordered" evidence="1">
    <location>
        <begin position="215"/>
        <end position="256"/>
    </location>
</feature>
<dbReference type="eggNOG" id="ENOG502R1TN">
    <property type="taxonomic scope" value="Eukaryota"/>
</dbReference>
<feature type="compositionally biased region" description="Basic and acidic residues" evidence="1">
    <location>
        <begin position="98"/>
        <end position="115"/>
    </location>
</feature>
<name>W4JM27_HETIT</name>
<feature type="compositionally biased region" description="Basic and acidic residues" evidence="1">
    <location>
        <begin position="128"/>
        <end position="142"/>
    </location>
</feature>
<dbReference type="OrthoDB" id="3270493at2759"/>
<evidence type="ECO:0000256" key="1">
    <source>
        <dbReference type="SAM" id="MobiDB-lite"/>
    </source>
</evidence>
<keyword evidence="3" id="KW-1185">Reference proteome</keyword>
<accession>W4JM27</accession>
<organism evidence="2 3">
    <name type="scientific">Heterobasidion irregulare (strain TC 32-1)</name>
    <dbReference type="NCBI Taxonomy" id="747525"/>
    <lineage>
        <taxon>Eukaryota</taxon>
        <taxon>Fungi</taxon>
        <taxon>Dikarya</taxon>
        <taxon>Basidiomycota</taxon>
        <taxon>Agaricomycotina</taxon>
        <taxon>Agaricomycetes</taxon>
        <taxon>Russulales</taxon>
        <taxon>Bondarzewiaceae</taxon>
        <taxon>Heterobasidion</taxon>
        <taxon>Heterobasidion annosum species complex</taxon>
    </lineage>
</organism>
<evidence type="ECO:0000313" key="3">
    <source>
        <dbReference type="Proteomes" id="UP000030671"/>
    </source>
</evidence>
<reference evidence="2 3" key="1">
    <citation type="journal article" date="2012" name="New Phytol.">
        <title>Insight into trade-off between wood decay and parasitism from the genome of a fungal forest pathogen.</title>
        <authorList>
            <person name="Olson A."/>
            <person name="Aerts A."/>
            <person name="Asiegbu F."/>
            <person name="Belbahri L."/>
            <person name="Bouzid O."/>
            <person name="Broberg A."/>
            <person name="Canback B."/>
            <person name="Coutinho P.M."/>
            <person name="Cullen D."/>
            <person name="Dalman K."/>
            <person name="Deflorio G."/>
            <person name="van Diepen L.T."/>
            <person name="Dunand C."/>
            <person name="Duplessis S."/>
            <person name="Durling M."/>
            <person name="Gonthier P."/>
            <person name="Grimwood J."/>
            <person name="Fossdal C.G."/>
            <person name="Hansson D."/>
            <person name="Henrissat B."/>
            <person name="Hietala A."/>
            <person name="Himmelstrand K."/>
            <person name="Hoffmeister D."/>
            <person name="Hogberg N."/>
            <person name="James T.Y."/>
            <person name="Karlsson M."/>
            <person name="Kohler A."/>
            <person name="Kues U."/>
            <person name="Lee Y.H."/>
            <person name="Lin Y.C."/>
            <person name="Lind M."/>
            <person name="Lindquist E."/>
            <person name="Lombard V."/>
            <person name="Lucas S."/>
            <person name="Lunden K."/>
            <person name="Morin E."/>
            <person name="Murat C."/>
            <person name="Park J."/>
            <person name="Raffaello T."/>
            <person name="Rouze P."/>
            <person name="Salamov A."/>
            <person name="Schmutz J."/>
            <person name="Solheim H."/>
            <person name="Stahlberg J."/>
            <person name="Velez H."/>
            <person name="de Vries R.P."/>
            <person name="Wiebenga A."/>
            <person name="Woodward S."/>
            <person name="Yakovlev I."/>
            <person name="Garbelotto M."/>
            <person name="Martin F."/>
            <person name="Grigoriev I.V."/>
            <person name="Stenlid J."/>
        </authorList>
    </citation>
    <scope>NUCLEOTIDE SEQUENCE [LARGE SCALE GENOMIC DNA]</scope>
    <source>
        <strain evidence="2 3">TC 32-1</strain>
    </source>
</reference>
<dbReference type="KEGG" id="hir:HETIRDRAFT_423289"/>
<dbReference type="HOGENOM" id="CLU_694561_0_0_1"/>
<sequence>MTGSSISEHSALLDERIDRALEQVERTRDATNILQIILGDMRGEVRALRESSESEPDVYMERDALLAERDALLTERDALLAELAHVEAFVVNESSRIDDLDGQKGSVKQDREMDSTRGASTSVKRAQKNLDMHPAKKAKLAEQNKMPHNRPRNDAGSLSASGTPPLTSRADGRSSRFNGPQQAGLRAVSMSLTGSVEWPPKRERAFSVADHGYANRTSFANNDPVSRGTGEEAHNGLSQDFSDKKPPELSPLWLTDPSLGDRRGCVVRINGTRGAWWDGEKEGIQGVIEGIQDARSAQMPSTATVRLDQPAKSSSKYQVKDELQVLTVPVQYLVPVPPTKPASAMMLMGKWRGTAVAAVQRAEGASPGEDGEKWVVTRDGKQFENILIVMLVTVRRV</sequence>